<keyword evidence="3" id="KW-1185">Reference proteome</keyword>
<name>A0A9P6B2C7_9AGAM</name>
<organism evidence="2 3">
    <name type="scientific">Hydnum rufescens UP504</name>
    <dbReference type="NCBI Taxonomy" id="1448309"/>
    <lineage>
        <taxon>Eukaryota</taxon>
        <taxon>Fungi</taxon>
        <taxon>Dikarya</taxon>
        <taxon>Basidiomycota</taxon>
        <taxon>Agaricomycotina</taxon>
        <taxon>Agaricomycetes</taxon>
        <taxon>Cantharellales</taxon>
        <taxon>Hydnaceae</taxon>
        <taxon>Hydnum</taxon>
    </lineage>
</organism>
<dbReference type="OrthoDB" id="3235800at2759"/>
<reference evidence="2" key="1">
    <citation type="journal article" date="2020" name="Nat. Commun.">
        <title>Large-scale genome sequencing of mycorrhizal fungi provides insights into the early evolution of symbiotic traits.</title>
        <authorList>
            <person name="Miyauchi S."/>
            <person name="Kiss E."/>
            <person name="Kuo A."/>
            <person name="Drula E."/>
            <person name="Kohler A."/>
            <person name="Sanchez-Garcia M."/>
            <person name="Morin E."/>
            <person name="Andreopoulos B."/>
            <person name="Barry K.W."/>
            <person name="Bonito G."/>
            <person name="Buee M."/>
            <person name="Carver A."/>
            <person name="Chen C."/>
            <person name="Cichocki N."/>
            <person name="Clum A."/>
            <person name="Culley D."/>
            <person name="Crous P.W."/>
            <person name="Fauchery L."/>
            <person name="Girlanda M."/>
            <person name="Hayes R.D."/>
            <person name="Keri Z."/>
            <person name="LaButti K."/>
            <person name="Lipzen A."/>
            <person name="Lombard V."/>
            <person name="Magnuson J."/>
            <person name="Maillard F."/>
            <person name="Murat C."/>
            <person name="Nolan M."/>
            <person name="Ohm R.A."/>
            <person name="Pangilinan J."/>
            <person name="Pereira M.F."/>
            <person name="Perotto S."/>
            <person name="Peter M."/>
            <person name="Pfister S."/>
            <person name="Riley R."/>
            <person name="Sitrit Y."/>
            <person name="Stielow J.B."/>
            <person name="Szollosi G."/>
            <person name="Zifcakova L."/>
            <person name="Stursova M."/>
            <person name="Spatafora J.W."/>
            <person name="Tedersoo L."/>
            <person name="Vaario L.M."/>
            <person name="Yamada A."/>
            <person name="Yan M."/>
            <person name="Wang P."/>
            <person name="Xu J."/>
            <person name="Bruns T."/>
            <person name="Baldrian P."/>
            <person name="Vilgalys R."/>
            <person name="Dunand C."/>
            <person name="Henrissat B."/>
            <person name="Grigoriev I.V."/>
            <person name="Hibbett D."/>
            <person name="Nagy L.G."/>
            <person name="Martin F.M."/>
        </authorList>
    </citation>
    <scope>NUCLEOTIDE SEQUENCE</scope>
    <source>
        <strain evidence="2">UP504</strain>
    </source>
</reference>
<feature type="non-terminal residue" evidence="2">
    <location>
        <position position="231"/>
    </location>
</feature>
<proteinExistence type="predicted"/>
<dbReference type="EMBL" id="MU128942">
    <property type="protein sequence ID" value="KAF9516209.1"/>
    <property type="molecule type" value="Genomic_DNA"/>
</dbReference>
<dbReference type="Pfam" id="PF20209">
    <property type="entry name" value="DUF6570"/>
    <property type="match status" value="1"/>
</dbReference>
<evidence type="ECO:0000313" key="2">
    <source>
        <dbReference type="EMBL" id="KAF9516209.1"/>
    </source>
</evidence>
<dbReference type="AlphaFoldDB" id="A0A9P6B2C7"/>
<dbReference type="Proteomes" id="UP000886523">
    <property type="component" value="Unassembled WGS sequence"/>
</dbReference>
<feature type="domain" description="DUF6570" evidence="1">
    <location>
        <begin position="15"/>
        <end position="106"/>
    </location>
</feature>
<protein>
    <recommendedName>
        <fullName evidence="1">DUF6570 domain-containing protein</fullName>
    </recommendedName>
</protein>
<dbReference type="InterPro" id="IPR046700">
    <property type="entry name" value="DUF6570"/>
</dbReference>
<evidence type="ECO:0000259" key="1">
    <source>
        <dbReference type="Pfam" id="PF20209"/>
    </source>
</evidence>
<accession>A0A9P6B2C7</accession>
<gene>
    <name evidence="2" type="ORF">BS47DRAFT_1292747</name>
</gene>
<evidence type="ECO:0000313" key="3">
    <source>
        <dbReference type="Proteomes" id="UP000886523"/>
    </source>
</evidence>
<sequence length="231" mass="25444">MQDADSGSSTLYSSSLPTMQRGMRGHVIVFPSKPESLSPYLPPPIDEVITPICVVFVGSSPPSQEWLSMHAKPLIVRREKVHAALVWLKRNNPLYSDIIINHESLQGLPSHGVAPVNISTQAPSVAESAQGSRYDGIYPNSSVSDSNIFENVVVTDVDMHDISSNQMAAAAMQHLKKGKPYLQIMHGSEPVNEYDDENLFPLLYPTLFPYGKGGFLKSRTSPISFEKQARH</sequence>
<comment type="caution">
    <text evidence="2">The sequence shown here is derived from an EMBL/GenBank/DDBJ whole genome shotgun (WGS) entry which is preliminary data.</text>
</comment>